<sequence>MKDKKKRRASISTRRKNREEASKLTQKNDLSLTSKYRQEIRQNELQQIRTQMENGLQEAQEIIHERQKRIQKLIITINSEIDQMLEYLSKVDSQFVAIRHQNMPQIPIDLEARIGVSKVELFKIFEKFKKEFDFEAFELFDGKFGDTTNFEKNEIPASHYLDFSPEGKASASIYNDDIFLRREIVQLEEELERLEIRELADEKIQQKKIKEVKEQVGILQDRLKASATAITKATNKECLSTFNQGF</sequence>
<evidence type="ECO:0000313" key="4">
    <source>
        <dbReference type="WBParaSite" id="ACRNAN_Path_275.g1015.t1"/>
    </source>
</evidence>
<protein>
    <submittedName>
        <fullName evidence="4">Uncharacterized protein</fullName>
    </submittedName>
</protein>
<keyword evidence="1" id="KW-0175">Coiled coil</keyword>
<dbReference type="WBParaSite" id="ACRNAN_Path_275.g1015.t1">
    <property type="protein sequence ID" value="ACRNAN_Path_275.g1015.t1"/>
    <property type="gene ID" value="ACRNAN_Path_275.g1015"/>
</dbReference>
<accession>A0A914C4G9</accession>
<keyword evidence="3" id="KW-1185">Reference proteome</keyword>
<dbReference type="Proteomes" id="UP000887540">
    <property type="component" value="Unplaced"/>
</dbReference>
<evidence type="ECO:0000313" key="3">
    <source>
        <dbReference type="Proteomes" id="UP000887540"/>
    </source>
</evidence>
<organism evidence="3 4">
    <name type="scientific">Acrobeloides nanus</name>
    <dbReference type="NCBI Taxonomy" id="290746"/>
    <lineage>
        <taxon>Eukaryota</taxon>
        <taxon>Metazoa</taxon>
        <taxon>Ecdysozoa</taxon>
        <taxon>Nematoda</taxon>
        <taxon>Chromadorea</taxon>
        <taxon>Rhabditida</taxon>
        <taxon>Tylenchina</taxon>
        <taxon>Cephalobomorpha</taxon>
        <taxon>Cephaloboidea</taxon>
        <taxon>Cephalobidae</taxon>
        <taxon>Acrobeloides</taxon>
    </lineage>
</organism>
<feature type="region of interest" description="Disordered" evidence="2">
    <location>
        <begin position="1"/>
        <end position="30"/>
    </location>
</feature>
<evidence type="ECO:0000256" key="1">
    <source>
        <dbReference type="SAM" id="Coils"/>
    </source>
</evidence>
<name>A0A914C4G9_9BILA</name>
<reference evidence="4" key="1">
    <citation type="submission" date="2022-11" db="UniProtKB">
        <authorList>
            <consortium name="WormBaseParasite"/>
        </authorList>
    </citation>
    <scope>IDENTIFICATION</scope>
</reference>
<feature type="coiled-coil region" evidence="1">
    <location>
        <begin position="177"/>
        <end position="204"/>
    </location>
</feature>
<proteinExistence type="predicted"/>
<evidence type="ECO:0000256" key="2">
    <source>
        <dbReference type="SAM" id="MobiDB-lite"/>
    </source>
</evidence>
<dbReference type="AlphaFoldDB" id="A0A914C4G9"/>
<feature type="compositionally biased region" description="Basic residues" evidence="2">
    <location>
        <begin position="1"/>
        <end position="16"/>
    </location>
</feature>